<keyword evidence="1" id="KW-0732">Signal</keyword>
<dbReference type="InterPro" id="IPR039513">
    <property type="entry name" value="PL-6"/>
</dbReference>
<dbReference type="InterPro" id="IPR011050">
    <property type="entry name" value="Pectin_lyase_fold/virulence"/>
</dbReference>
<name>A0A4R7SY76_9ACTN</name>
<organism evidence="2 3">
    <name type="scientific">Kribbella voronezhensis</name>
    <dbReference type="NCBI Taxonomy" id="2512212"/>
    <lineage>
        <taxon>Bacteria</taxon>
        <taxon>Bacillati</taxon>
        <taxon>Actinomycetota</taxon>
        <taxon>Actinomycetes</taxon>
        <taxon>Propionibacteriales</taxon>
        <taxon>Kribbellaceae</taxon>
        <taxon>Kribbella</taxon>
    </lineage>
</organism>
<keyword evidence="2" id="KW-0456">Lyase</keyword>
<dbReference type="AlphaFoldDB" id="A0A4R7SY76"/>
<protein>
    <submittedName>
        <fullName evidence="2">Poly(Beta-D-mannuronate) lyase</fullName>
    </submittedName>
</protein>
<evidence type="ECO:0000313" key="2">
    <source>
        <dbReference type="EMBL" id="TDU84254.1"/>
    </source>
</evidence>
<comment type="caution">
    <text evidence="2">The sequence shown here is derived from an EMBL/GenBank/DDBJ whole genome shotgun (WGS) entry which is preliminary data.</text>
</comment>
<dbReference type="GO" id="GO:0016829">
    <property type="term" value="F:lyase activity"/>
    <property type="evidence" value="ECO:0007669"/>
    <property type="project" value="UniProtKB-KW"/>
</dbReference>
<dbReference type="InterPro" id="IPR006311">
    <property type="entry name" value="TAT_signal"/>
</dbReference>
<keyword evidence="3" id="KW-1185">Reference proteome</keyword>
<dbReference type="InterPro" id="IPR012334">
    <property type="entry name" value="Pectin_lyas_fold"/>
</dbReference>
<dbReference type="CDD" id="cd14251">
    <property type="entry name" value="PL-6"/>
    <property type="match status" value="1"/>
</dbReference>
<dbReference type="Proteomes" id="UP000295151">
    <property type="component" value="Unassembled WGS sequence"/>
</dbReference>
<dbReference type="OrthoDB" id="273319at2"/>
<dbReference type="SUPFAM" id="SSF51126">
    <property type="entry name" value="Pectin lyase-like"/>
    <property type="match status" value="1"/>
</dbReference>
<sequence>MERRTFLTAAGGVAAGAAGLVAAAAGALPVTAAPSSTGIGGLAPAADPTESESAGRRRLVQSLDELRQAVGQAVPGTVITVANGTYDVPAGAPIALAGVRGRPGRPVVVQAESPGGVVLTGEQSFVLTGSTDVTLSGFAFRQQTTLDIPPDCKRIRLTRNDFQLADIAGVHWVMVRADYSSVDHNDFHGKSTLGIYLGIEGAGTDGMARGVHITRNHFRDHTFPGDNGGEPIRLGVSPRALSTAAAVVEFNLFERANGDPEAISVKSSGNVIRHNTIRDSIGGIVLRHGNGTRVEGNYLLSGANGIRIYGNDHQILSNYLERVSGIVLGSGSLRDHYPGEPPTSRTGNDAPDRVRIALNSLLDCTGGISGESHRTLPPLDCTIADNLLVADAGQHVNMPFQDGISWSGNLVWGAAADGNAPAGTFTRVDPKLVAGQDGVRRLSAGSPAINAATGSYPGGTLDLDGEPRGRRADVGADEYGFRKPRFRPLTAADVGIHAR</sequence>
<gene>
    <name evidence="2" type="ORF">EV138_6725</name>
</gene>
<dbReference type="InterPro" id="IPR006626">
    <property type="entry name" value="PbH1"/>
</dbReference>
<accession>A0A4R7SY76</accession>
<dbReference type="Pfam" id="PF14592">
    <property type="entry name" value="Chondroitinas_B"/>
    <property type="match status" value="1"/>
</dbReference>
<feature type="chain" id="PRO_5020717826" evidence="1">
    <location>
        <begin position="33"/>
        <end position="499"/>
    </location>
</feature>
<reference evidence="2 3" key="1">
    <citation type="submission" date="2019-03" db="EMBL/GenBank/DDBJ databases">
        <title>Genomic Encyclopedia of Type Strains, Phase III (KMG-III): the genomes of soil and plant-associated and newly described type strains.</title>
        <authorList>
            <person name="Whitman W."/>
        </authorList>
    </citation>
    <scope>NUCLEOTIDE SEQUENCE [LARGE SCALE GENOMIC DNA]</scope>
    <source>
        <strain evidence="2 3">VKM Ac-2575</strain>
    </source>
</reference>
<dbReference type="PROSITE" id="PS51318">
    <property type="entry name" value="TAT"/>
    <property type="match status" value="1"/>
</dbReference>
<evidence type="ECO:0000256" key="1">
    <source>
        <dbReference type="SAM" id="SignalP"/>
    </source>
</evidence>
<proteinExistence type="predicted"/>
<dbReference type="Gene3D" id="2.160.20.10">
    <property type="entry name" value="Single-stranded right-handed beta-helix, Pectin lyase-like"/>
    <property type="match status" value="1"/>
</dbReference>
<dbReference type="EMBL" id="SOCE01000002">
    <property type="protein sequence ID" value="TDU84254.1"/>
    <property type="molecule type" value="Genomic_DNA"/>
</dbReference>
<dbReference type="RefSeq" id="WP_133983894.1">
    <property type="nucleotide sequence ID" value="NZ_SOCE01000002.1"/>
</dbReference>
<feature type="signal peptide" evidence="1">
    <location>
        <begin position="1"/>
        <end position="32"/>
    </location>
</feature>
<dbReference type="SMART" id="SM00710">
    <property type="entry name" value="PbH1"/>
    <property type="match status" value="6"/>
</dbReference>
<evidence type="ECO:0000313" key="3">
    <source>
        <dbReference type="Proteomes" id="UP000295151"/>
    </source>
</evidence>